<evidence type="ECO:0000256" key="1">
    <source>
        <dbReference type="ARBA" id="ARBA00012417"/>
    </source>
</evidence>
<evidence type="ECO:0000256" key="3">
    <source>
        <dbReference type="ARBA" id="ARBA00049244"/>
    </source>
</evidence>
<dbReference type="EC" id="2.7.7.7" evidence="1"/>
<dbReference type="RefSeq" id="WP_245981433.1">
    <property type="nucleotide sequence ID" value="NZ_RBKS01000001.1"/>
</dbReference>
<dbReference type="PANTHER" id="PTHR10133:SF27">
    <property type="entry name" value="DNA POLYMERASE NU"/>
    <property type="match status" value="1"/>
</dbReference>
<evidence type="ECO:0000313" key="7">
    <source>
        <dbReference type="Proteomes" id="UP000280008"/>
    </source>
</evidence>
<sequence length="548" mass="58696">MFTLLVRLADESIAATTYARDDTGELKQTETRSLPPGDDEALLEEVDRGEAEHTRWVWDDTFRWYPALLAAGRRVERCVDLRLVHAILRRSAFTAGAALHGAAPGAWDAAQAAVADAGALFVVQQESIAGADVEFLRQREAIERSPQRSRLELLSAAESTGALIACEMRHRGIPWSATRHDELLTAALGPRPRGVGDRPSGMLGDLSAVRSALEAPDLNPDSPGDLIKALRQAGLQVKTTRQWELRELEHPAIAPLLAYKKKQRLLVANGWSWLDTWVVGGRFRPEYVPAAAATGRWGTSGGGALQLPRAVRGAVTADTGWKLVVADASQLEPRILTALAQDEAMARAGEGDLYEGIVASGAVATRAEAKVAMLGAMYGATQGDGGRLMPRLTRAFPKAIALVEAAARTGEQGGIVTTLLGRSSPPPGTFDASRPPEDGPAAVDGGMRAWGRFTRNFVVQGTAAEWALCWMGALRRTLAEQWGAGAEAPHLVFFLHDEVVVHTPEDIADDVADAVRAAATEAGRLLFGRAPVRFPVTVAVVDSYDKAK</sequence>
<dbReference type="InterPro" id="IPR043502">
    <property type="entry name" value="DNA/RNA_pol_sf"/>
</dbReference>
<gene>
    <name evidence="6" type="ORF">C8E83_1069</name>
</gene>
<dbReference type="PANTHER" id="PTHR10133">
    <property type="entry name" value="DNA POLYMERASE I"/>
    <property type="match status" value="1"/>
</dbReference>
<dbReference type="Proteomes" id="UP000280008">
    <property type="component" value="Unassembled WGS sequence"/>
</dbReference>
<reference evidence="6 7" key="1">
    <citation type="submission" date="2018-10" db="EMBL/GenBank/DDBJ databases">
        <title>Sequencing the genomes of 1000 actinobacteria strains.</title>
        <authorList>
            <person name="Klenk H.-P."/>
        </authorList>
    </citation>
    <scope>NUCLEOTIDE SEQUENCE [LARGE SCALE GENOMIC DNA]</scope>
    <source>
        <strain evidence="6 7">DSM 17894</strain>
    </source>
</reference>
<dbReference type="GO" id="GO:0006261">
    <property type="term" value="P:DNA-templated DNA replication"/>
    <property type="evidence" value="ECO:0007669"/>
    <property type="project" value="InterPro"/>
</dbReference>
<dbReference type="InterPro" id="IPR002298">
    <property type="entry name" value="DNA_polymerase_A"/>
</dbReference>
<comment type="catalytic activity">
    <reaction evidence="3">
        <text>DNA(n) + a 2'-deoxyribonucleoside 5'-triphosphate = DNA(n+1) + diphosphate</text>
        <dbReference type="Rhea" id="RHEA:22508"/>
        <dbReference type="Rhea" id="RHEA-COMP:17339"/>
        <dbReference type="Rhea" id="RHEA-COMP:17340"/>
        <dbReference type="ChEBI" id="CHEBI:33019"/>
        <dbReference type="ChEBI" id="CHEBI:61560"/>
        <dbReference type="ChEBI" id="CHEBI:173112"/>
        <dbReference type="EC" id="2.7.7.7"/>
    </reaction>
</comment>
<organism evidence="6 7">
    <name type="scientific">Frondihabitans australicus</name>
    <dbReference type="NCBI Taxonomy" id="386892"/>
    <lineage>
        <taxon>Bacteria</taxon>
        <taxon>Bacillati</taxon>
        <taxon>Actinomycetota</taxon>
        <taxon>Actinomycetes</taxon>
        <taxon>Micrococcales</taxon>
        <taxon>Microbacteriaceae</taxon>
        <taxon>Frondihabitans</taxon>
    </lineage>
</organism>
<evidence type="ECO:0000256" key="2">
    <source>
        <dbReference type="ARBA" id="ARBA00022705"/>
    </source>
</evidence>
<feature type="region of interest" description="Disordered" evidence="4">
    <location>
        <begin position="420"/>
        <end position="439"/>
    </location>
</feature>
<dbReference type="Gene3D" id="1.10.150.20">
    <property type="entry name" value="5' to 3' exonuclease, C-terminal subdomain"/>
    <property type="match status" value="1"/>
</dbReference>
<accession>A0A495IDW0</accession>
<dbReference type="EMBL" id="RBKS01000001">
    <property type="protein sequence ID" value="RKR73969.1"/>
    <property type="molecule type" value="Genomic_DNA"/>
</dbReference>
<proteinExistence type="predicted"/>
<dbReference type="CDD" id="cd06444">
    <property type="entry name" value="DNA_pol_A"/>
    <property type="match status" value="1"/>
</dbReference>
<dbReference type="SMART" id="SM00482">
    <property type="entry name" value="POLAc"/>
    <property type="match status" value="1"/>
</dbReference>
<keyword evidence="2" id="KW-0235">DNA replication</keyword>
<dbReference type="GO" id="GO:0003887">
    <property type="term" value="F:DNA-directed DNA polymerase activity"/>
    <property type="evidence" value="ECO:0007669"/>
    <property type="project" value="UniProtKB-EC"/>
</dbReference>
<name>A0A495IDW0_9MICO</name>
<keyword evidence="7" id="KW-1185">Reference proteome</keyword>
<dbReference type="NCBIfam" id="NF011538">
    <property type="entry name" value="PRK14975.1-1"/>
    <property type="match status" value="1"/>
</dbReference>
<dbReference type="SUPFAM" id="SSF56672">
    <property type="entry name" value="DNA/RNA polymerases"/>
    <property type="match status" value="1"/>
</dbReference>
<comment type="caution">
    <text evidence="6">The sequence shown here is derived from an EMBL/GenBank/DDBJ whole genome shotgun (WGS) entry which is preliminary data.</text>
</comment>
<dbReference type="Pfam" id="PF00476">
    <property type="entry name" value="DNA_pol_A"/>
    <property type="match status" value="1"/>
</dbReference>
<feature type="domain" description="DNA-directed DNA polymerase family A palm" evidence="5">
    <location>
        <begin position="308"/>
        <end position="507"/>
    </location>
</feature>
<dbReference type="GO" id="GO:0003677">
    <property type="term" value="F:DNA binding"/>
    <property type="evidence" value="ECO:0007669"/>
    <property type="project" value="InterPro"/>
</dbReference>
<dbReference type="GO" id="GO:0006302">
    <property type="term" value="P:double-strand break repair"/>
    <property type="evidence" value="ECO:0007669"/>
    <property type="project" value="TreeGrafter"/>
</dbReference>
<dbReference type="Gene3D" id="3.30.70.370">
    <property type="match status" value="1"/>
</dbReference>
<evidence type="ECO:0000259" key="5">
    <source>
        <dbReference type="SMART" id="SM00482"/>
    </source>
</evidence>
<protein>
    <recommendedName>
        <fullName evidence="1">DNA-directed DNA polymerase</fullName>
        <ecNumber evidence="1">2.7.7.7</ecNumber>
    </recommendedName>
</protein>
<evidence type="ECO:0000313" key="6">
    <source>
        <dbReference type="EMBL" id="RKR73969.1"/>
    </source>
</evidence>
<evidence type="ECO:0000256" key="4">
    <source>
        <dbReference type="SAM" id="MobiDB-lite"/>
    </source>
</evidence>
<dbReference type="AlphaFoldDB" id="A0A495IDW0"/>
<dbReference type="InterPro" id="IPR001098">
    <property type="entry name" value="DNA-dir_DNA_pol_A_palm_dom"/>
</dbReference>